<organism evidence="3">
    <name type="scientific">marine sediment metagenome</name>
    <dbReference type="NCBI Taxonomy" id="412755"/>
    <lineage>
        <taxon>unclassified sequences</taxon>
        <taxon>metagenomes</taxon>
        <taxon>ecological metagenomes</taxon>
    </lineage>
</organism>
<dbReference type="Gene3D" id="1.10.260.40">
    <property type="entry name" value="lambda repressor-like DNA-binding domains"/>
    <property type="match status" value="1"/>
</dbReference>
<dbReference type="AlphaFoldDB" id="A0A0F9J462"/>
<dbReference type="SMART" id="SM00530">
    <property type="entry name" value="HTH_XRE"/>
    <property type="match status" value="1"/>
</dbReference>
<name>A0A0F9J462_9ZZZZ</name>
<gene>
    <name evidence="2" type="ORF">LCGC14_1577020</name>
    <name evidence="3" type="ORF">LCGC14_1577070</name>
</gene>
<evidence type="ECO:0000313" key="3">
    <source>
        <dbReference type="EMBL" id="KKM27209.1"/>
    </source>
</evidence>
<dbReference type="Pfam" id="PF13560">
    <property type="entry name" value="HTH_31"/>
    <property type="match status" value="1"/>
</dbReference>
<evidence type="ECO:0000259" key="1">
    <source>
        <dbReference type="PROSITE" id="PS50943"/>
    </source>
</evidence>
<dbReference type="SUPFAM" id="SSF47413">
    <property type="entry name" value="lambda repressor-like DNA-binding domains"/>
    <property type="match status" value="1"/>
</dbReference>
<dbReference type="GO" id="GO:0003677">
    <property type="term" value="F:DNA binding"/>
    <property type="evidence" value="ECO:0007669"/>
    <property type="project" value="InterPro"/>
</dbReference>
<dbReference type="PROSITE" id="PS50943">
    <property type="entry name" value="HTH_CROC1"/>
    <property type="match status" value="1"/>
</dbReference>
<accession>A0A0F9J462</accession>
<feature type="domain" description="HTH cro/C1-type" evidence="1">
    <location>
        <begin position="30"/>
        <end position="58"/>
    </location>
</feature>
<dbReference type="InterPro" id="IPR010982">
    <property type="entry name" value="Lambda_DNA-bd_dom_sf"/>
</dbReference>
<dbReference type="CDD" id="cd00093">
    <property type="entry name" value="HTH_XRE"/>
    <property type="match status" value="1"/>
</dbReference>
<dbReference type="EMBL" id="LAZR01012366">
    <property type="protein sequence ID" value="KKM27204.1"/>
    <property type="molecule type" value="Genomic_DNA"/>
</dbReference>
<dbReference type="InterPro" id="IPR001387">
    <property type="entry name" value="Cro/C1-type_HTH"/>
</dbReference>
<protein>
    <recommendedName>
        <fullName evidence="1">HTH cro/C1-type domain-containing protein</fullName>
    </recommendedName>
</protein>
<evidence type="ECO:0000313" key="2">
    <source>
        <dbReference type="EMBL" id="KKM27204.1"/>
    </source>
</evidence>
<sequence>MMSKRTDKRTQSALVRAVLMTLSAEITRNRKRRGFSQDDLAQRVGCSRNTLRAIEAGRPTVEIGLFLEAAVLLDIPLLGGDARNIRLRGDYAQRESELLPQPRSVTEIFDDF</sequence>
<comment type="caution">
    <text evidence="3">The sequence shown here is derived from an EMBL/GenBank/DDBJ whole genome shotgun (WGS) entry which is preliminary data.</text>
</comment>
<proteinExistence type="predicted"/>
<dbReference type="EMBL" id="LAZR01012366">
    <property type="protein sequence ID" value="KKM27209.1"/>
    <property type="molecule type" value="Genomic_DNA"/>
</dbReference>
<reference evidence="3" key="1">
    <citation type="journal article" date="2015" name="Nature">
        <title>Complex archaea that bridge the gap between prokaryotes and eukaryotes.</title>
        <authorList>
            <person name="Spang A."/>
            <person name="Saw J.H."/>
            <person name="Jorgensen S.L."/>
            <person name="Zaremba-Niedzwiedzka K."/>
            <person name="Martijn J."/>
            <person name="Lind A.E."/>
            <person name="van Eijk R."/>
            <person name="Schleper C."/>
            <person name="Guy L."/>
            <person name="Ettema T.J."/>
        </authorList>
    </citation>
    <scope>NUCLEOTIDE SEQUENCE</scope>
</reference>